<dbReference type="GO" id="GO:0016773">
    <property type="term" value="F:phosphotransferase activity, alcohol group as acceptor"/>
    <property type="evidence" value="ECO:0007669"/>
    <property type="project" value="InterPro"/>
</dbReference>
<dbReference type="AlphaFoldDB" id="A0A514K1F8"/>
<reference evidence="1 2" key="1">
    <citation type="submission" date="2017-07" db="EMBL/GenBank/DDBJ databases">
        <title>The Complete Genome of Streptomyces asterosporus-ZSY.</title>
        <authorList>
            <person name="Zhang S."/>
        </authorList>
    </citation>
    <scope>NUCLEOTIDE SEQUENCE [LARGE SCALE GENOMIC DNA]</scope>
    <source>
        <strain evidence="1 2">DSM 41452</strain>
    </source>
</reference>
<evidence type="ECO:0000313" key="2">
    <source>
        <dbReference type="Proteomes" id="UP000316215"/>
    </source>
</evidence>
<keyword evidence="2" id="KW-1185">Reference proteome</keyword>
<sequence>MDGVAFVPPEVRNRLVVRFGPDVLGWCDQLPALVDQLAARWNLTVLAGGGGGTSRVFHCKQQGDGATVWLKLTPDLEIASAESEALHAWADTPWVVNLLAKDLAVGALLLEDVKPGVPMRQLTWSLPEVAALLRELRIPFPARGQGSVLQPLAHRVEFLFELTDRRLAGAGLREVIAPAVLDRARAAALDLANDGTTGLVHGDLHPANVLSGPGRQLVAIDPRPALGDPDFDAVDWVMAGVEEFAELERRVEALAALVPGQTAGRILAWCRAVAVMDAASRLCAGRDDAETRFLVALAHD</sequence>
<dbReference type="Pfam" id="PF04655">
    <property type="entry name" value="APH_6_hur"/>
    <property type="match status" value="1"/>
</dbReference>
<organism evidence="1 2">
    <name type="scientific">Streptomyces calvus</name>
    <dbReference type="NCBI Taxonomy" id="67282"/>
    <lineage>
        <taxon>Bacteria</taxon>
        <taxon>Bacillati</taxon>
        <taxon>Actinomycetota</taxon>
        <taxon>Actinomycetes</taxon>
        <taxon>Kitasatosporales</taxon>
        <taxon>Streptomycetaceae</taxon>
        <taxon>Streptomyces</taxon>
    </lineage>
</organism>
<dbReference type="EMBL" id="CP022310">
    <property type="protein sequence ID" value="QDI73483.1"/>
    <property type="molecule type" value="Genomic_DNA"/>
</dbReference>
<dbReference type="KEGG" id="sast:CD934_26365"/>
<dbReference type="Proteomes" id="UP000316215">
    <property type="component" value="Chromosome"/>
</dbReference>
<evidence type="ECO:0000313" key="1">
    <source>
        <dbReference type="EMBL" id="QDI73483.1"/>
    </source>
</evidence>
<proteinExistence type="predicted"/>
<accession>A0A514K1F8</accession>
<dbReference type="GO" id="GO:0019748">
    <property type="term" value="P:secondary metabolic process"/>
    <property type="evidence" value="ECO:0007669"/>
    <property type="project" value="InterPro"/>
</dbReference>
<dbReference type="InterPro" id="IPR011009">
    <property type="entry name" value="Kinase-like_dom_sf"/>
</dbReference>
<dbReference type="SUPFAM" id="SSF56112">
    <property type="entry name" value="Protein kinase-like (PK-like)"/>
    <property type="match status" value="1"/>
</dbReference>
<name>A0A514K1F8_9ACTN</name>
<gene>
    <name evidence="1" type="ORF">CD934_26365</name>
</gene>
<protein>
    <submittedName>
        <fullName evidence="1">Aminoglycoside phosphotransferase</fullName>
    </submittedName>
</protein>
<dbReference type="InterPro" id="IPR006748">
    <property type="entry name" value="NH2Glyco/OHUrea_AB-resist_kin"/>
</dbReference>
<dbReference type="Gene3D" id="1.10.510.10">
    <property type="entry name" value="Transferase(Phosphotransferase) domain 1"/>
    <property type="match status" value="1"/>
</dbReference>
<keyword evidence="1" id="KW-0808">Transferase</keyword>